<feature type="compositionally biased region" description="Polar residues" evidence="1">
    <location>
        <begin position="36"/>
        <end position="47"/>
    </location>
</feature>
<dbReference type="EMBL" id="NPIC01000001">
    <property type="protein sequence ID" value="RDL41483.1"/>
    <property type="molecule type" value="Genomic_DNA"/>
</dbReference>
<reference evidence="2 3" key="1">
    <citation type="journal article" date="2018" name="IMA Fungus">
        <title>IMA Genome-F 9: Draft genome sequence of Annulohypoxylon stygium, Aspergillus mulundensis, Berkeleyomyces basicola (syn. Thielaviopsis basicola), Ceratocystis smalleyi, two Cercospora beticola strains, Coleophoma cylindrospora, Fusarium fracticaudum, Phialophora cf. hyalina, and Morchella septimelata.</title>
        <authorList>
            <person name="Wingfield B.D."/>
            <person name="Bills G.F."/>
            <person name="Dong Y."/>
            <person name="Huang W."/>
            <person name="Nel W.J."/>
            <person name="Swalarsk-Parry B.S."/>
            <person name="Vaghefi N."/>
            <person name="Wilken P.M."/>
            <person name="An Z."/>
            <person name="de Beer Z.W."/>
            <person name="De Vos L."/>
            <person name="Chen L."/>
            <person name="Duong T.A."/>
            <person name="Gao Y."/>
            <person name="Hammerbacher A."/>
            <person name="Kikkert J.R."/>
            <person name="Li Y."/>
            <person name="Li H."/>
            <person name="Li K."/>
            <person name="Li Q."/>
            <person name="Liu X."/>
            <person name="Ma X."/>
            <person name="Naidoo K."/>
            <person name="Pethybridge S.J."/>
            <person name="Sun J."/>
            <person name="Steenkamp E.T."/>
            <person name="van der Nest M.A."/>
            <person name="van Wyk S."/>
            <person name="Wingfield M.J."/>
            <person name="Xiong C."/>
            <person name="Yue Q."/>
            <person name="Zhang X."/>
        </authorList>
    </citation>
    <scope>NUCLEOTIDE SEQUENCE [LARGE SCALE GENOMIC DNA]</scope>
    <source>
        <strain evidence="2 3">BP 5553</strain>
    </source>
</reference>
<accession>A0A370U157</accession>
<dbReference type="Proteomes" id="UP000254866">
    <property type="component" value="Unassembled WGS sequence"/>
</dbReference>
<comment type="caution">
    <text evidence="2">The sequence shown here is derived from an EMBL/GenBank/DDBJ whole genome shotgun (WGS) entry which is preliminary data.</text>
</comment>
<protein>
    <submittedName>
        <fullName evidence="2">Uncharacterized protein</fullName>
    </submittedName>
</protein>
<dbReference type="GeneID" id="43594311"/>
<feature type="region of interest" description="Disordered" evidence="1">
    <location>
        <begin position="1"/>
        <end position="47"/>
    </location>
</feature>
<keyword evidence="3" id="KW-1185">Reference proteome</keyword>
<evidence type="ECO:0000313" key="2">
    <source>
        <dbReference type="EMBL" id="RDL41483.1"/>
    </source>
</evidence>
<organism evidence="2 3">
    <name type="scientific">Venustampulla echinocandica</name>
    <dbReference type="NCBI Taxonomy" id="2656787"/>
    <lineage>
        <taxon>Eukaryota</taxon>
        <taxon>Fungi</taxon>
        <taxon>Dikarya</taxon>
        <taxon>Ascomycota</taxon>
        <taxon>Pezizomycotina</taxon>
        <taxon>Leotiomycetes</taxon>
        <taxon>Helotiales</taxon>
        <taxon>Pleuroascaceae</taxon>
        <taxon>Venustampulla</taxon>
    </lineage>
</organism>
<dbReference type="RefSeq" id="XP_031874139.1">
    <property type="nucleotide sequence ID" value="XM_032010085.1"/>
</dbReference>
<name>A0A370U157_9HELO</name>
<proteinExistence type="predicted"/>
<dbReference type="AlphaFoldDB" id="A0A370U157"/>
<evidence type="ECO:0000313" key="3">
    <source>
        <dbReference type="Proteomes" id="UP000254866"/>
    </source>
</evidence>
<feature type="compositionally biased region" description="Polar residues" evidence="1">
    <location>
        <begin position="267"/>
        <end position="280"/>
    </location>
</feature>
<gene>
    <name evidence="2" type="ORF">BP5553_01462</name>
</gene>
<feature type="region of interest" description="Disordered" evidence="1">
    <location>
        <begin position="256"/>
        <end position="280"/>
    </location>
</feature>
<sequence>MAARTSHRSSINPTYYRGEAKPRPPYAVPRTRKQPATRQLRQPRSATRTDCAAFLDLGTGSAFVVIIIRYSTEHGHSLSSSLSSSSSSSPSLHPCSINTNLNRIGPALLPPPTSSGRAVVLSETESPSPPVWGSLYSILIFPLQPTTITPRESLLAGPAGNIAAPFGVAPPSTIQRQQRRQVQRRAGSPSPQVTQVIQGGAVLTTRYSSALLDSPPVSGLCNLHCTLHPAPPPTGTGSPHRNRSSGGTCTAALVNQAKRRSSPPSNPAQLPQVPTTTTANHQPFLPVSPWKAGQTNISLVNNRYLCPPSSPRPNVAVKERLQDSAERWI</sequence>
<evidence type="ECO:0000256" key="1">
    <source>
        <dbReference type="SAM" id="MobiDB-lite"/>
    </source>
</evidence>